<dbReference type="PANTHER" id="PTHR36688:SF2">
    <property type="entry name" value="ENDONUCLEASE_EXONUCLEASE_PHOSPHATASE DOMAIN-CONTAINING PROTEIN"/>
    <property type="match status" value="1"/>
</dbReference>
<proteinExistence type="predicted"/>
<organism evidence="3 4">
    <name type="scientific">Elysia marginata</name>
    <dbReference type="NCBI Taxonomy" id="1093978"/>
    <lineage>
        <taxon>Eukaryota</taxon>
        <taxon>Metazoa</taxon>
        <taxon>Spiralia</taxon>
        <taxon>Lophotrochozoa</taxon>
        <taxon>Mollusca</taxon>
        <taxon>Gastropoda</taxon>
        <taxon>Heterobranchia</taxon>
        <taxon>Euthyneura</taxon>
        <taxon>Panpulmonata</taxon>
        <taxon>Sacoglossa</taxon>
        <taxon>Placobranchoidea</taxon>
        <taxon>Plakobranchidae</taxon>
        <taxon>Elysia</taxon>
    </lineage>
</organism>
<reference evidence="3 4" key="1">
    <citation type="journal article" date="2021" name="Elife">
        <title>Chloroplast acquisition without the gene transfer in kleptoplastic sea slugs, Plakobranchus ocellatus.</title>
        <authorList>
            <person name="Maeda T."/>
            <person name="Takahashi S."/>
            <person name="Yoshida T."/>
            <person name="Shimamura S."/>
            <person name="Takaki Y."/>
            <person name="Nagai Y."/>
            <person name="Toyoda A."/>
            <person name="Suzuki Y."/>
            <person name="Arimoto A."/>
            <person name="Ishii H."/>
            <person name="Satoh N."/>
            <person name="Nishiyama T."/>
            <person name="Hasebe M."/>
            <person name="Maruyama T."/>
            <person name="Minagawa J."/>
            <person name="Obokata J."/>
            <person name="Shigenobu S."/>
        </authorList>
    </citation>
    <scope>NUCLEOTIDE SEQUENCE [LARGE SCALE GENOMIC DNA]</scope>
</reference>
<name>A0AAV4J885_9GAST</name>
<feature type="domain" description="Endonuclease/exonuclease/phosphatase" evidence="2">
    <location>
        <begin position="167"/>
        <end position="277"/>
    </location>
</feature>
<gene>
    <name evidence="3" type="ORF">ElyMa_006815700</name>
</gene>
<sequence length="624" mass="71971">MVDKYVNTRCGALLMESRQESCVPGPMPRRGPPNATGGTPFFSCEVRRRDKGQITTVHSNNGSNELPLKILQWNAEGVAKKKDALRNRLYEHKIDIACIQETHLTDKIRFSIRGYHCKRMDRAEGTKGGVIILVQNDIQAVEFTKDTNGNAEINGIRIALKNRELLVYNFYCPANKQLSLDAIDIPDAGCLILGDFNSHSQSWGYDEIDHRGEEVENWQIDQNLQLLNDPEDQDTFYSRRWKTTSTLDLGFATDDIAKCTTRTVQDQLAGSDHRPIMLTVDLNMKRSLTYVPPRWNYKKANWSKFASRSDILTTRININTRRNYIPYWSAELQILHEEVTEARDNVEKEPSVDNNIRLKAKTARFRRESNTAVRNSWHKKTTQLNLEKDGQKLWRLVRSLNGESNRLSPIAMEEENRVLTKRQAANHLVKQFSQVSDITVCNQRRHEVHQEIREKKKVTQQPTDEIMTCPFVMKELEGALKVMQNGRSPGPDNITNEMLAHLGFQAKRKILGFFNTSWKTGLVPSNWKKAILIPILKVGKPKNKGNSYRPISLTSCMCKLIERMINKRLVWYLEKQYFNGRASRFPPIPVHRGSSCLHCPDHRRWIPETATYRHCLGRYGKSLR</sequence>
<feature type="region of interest" description="Disordered" evidence="1">
    <location>
        <begin position="21"/>
        <end position="40"/>
    </location>
</feature>
<evidence type="ECO:0000313" key="3">
    <source>
        <dbReference type="EMBL" id="GFS17172.1"/>
    </source>
</evidence>
<dbReference type="EMBL" id="BMAT01013643">
    <property type="protein sequence ID" value="GFS17172.1"/>
    <property type="molecule type" value="Genomic_DNA"/>
</dbReference>
<dbReference type="GO" id="GO:0003964">
    <property type="term" value="F:RNA-directed DNA polymerase activity"/>
    <property type="evidence" value="ECO:0007669"/>
    <property type="project" value="UniProtKB-KW"/>
</dbReference>
<dbReference type="InterPro" id="IPR005135">
    <property type="entry name" value="Endo/exonuclease/phosphatase"/>
</dbReference>
<evidence type="ECO:0000313" key="4">
    <source>
        <dbReference type="Proteomes" id="UP000762676"/>
    </source>
</evidence>
<keyword evidence="3" id="KW-0548">Nucleotidyltransferase</keyword>
<dbReference type="AlphaFoldDB" id="A0AAV4J885"/>
<dbReference type="Pfam" id="PF14529">
    <property type="entry name" value="Exo_endo_phos_2"/>
    <property type="match status" value="1"/>
</dbReference>
<keyword evidence="4" id="KW-1185">Reference proteome</keyword>
<accession>A0AAV4J885</accession>
<dbReference type="PANTHER" id="PTHR36688">
    <property type="entry name" value="ENDO/EXONUCLEASE/PHOSPHATASE DOMAIN-CONTAINING PROTEIN"/>
    <property type="match status" value="1"/>
</dbReference>
<comment type="caution">
    <text evidence="3">The sequence shown here is derived from an EMBL/GenBank/DDBJ whole genome shotgun (WGS) entry which is preliminary data.</text>
</comment>
<evidence type="ECO:0000256" key="1">
    <source>
        <dbReference type="SAM" id="MobiDB-lite"/>
    </source>
</evidence>
<dbReference type="SUPFAM" id="SSF56219">
    <property type="entry name" value="DNase I-like"/>
    <property type="match status" value="1"/>
</dbReference>
<dbReference type="Gene3D" id="3.60.10.10">
    <property type="entry name" value="Endonuclease/exonuclease/phosphatase"/>
    <property type="match status" value="1"/>
</dbReference>
<dbReference type="InterPro" id="IPR052560">
    <property type="entry name" value="RdDP_mobile_element"/>
</dbReference>
<protein>
    <submittedName>
        <fullName evidence="3">RNA-directed DNA polymerase from transposon X-element</fullName>
    </submittedName>
</protein>
<dbReference type="Proteomes" id="UP000762676">
    <property type="component" value="Unassembled WGS sequence"/>
</dbReference>
<keyword evidence="3" id="KW-0695">RNA-directed DNA polymerase</keyword>
<dbReference type="InterPro" id="IPR036691">
    <property type="entry name" value="Endo/exonu/phosph_ase_sf"/>
</dbReference>
<keyword evidence="3" id="KW-0808">Transferase</keyword>
<evidence type="ECO:0000259" key="2">
    <source>
        <dbReference type="Pfam" id="PF14529"/>
    </source>
</evidence>